<dbReference type="Proteomes" id="UP000885792">
    <property type="component" value="Unassembled WGS sequence"/>
</dbReference>
<name>A0A7C5Q127_AQUAO</name>
<feature type="chain" id="PRO_5028227413" description="Conjugal transfer protein TraH" evidence="1">
    <location>
        <begin position="20"/>
        <end position="457"/>
    </location>
</feature>
<protein>
    <recommendedName>
        <fullName evidence="3">Conjugal transfer protein TraH</fullName>
    </recommendedName>
</protein>
<accession>A0A7C5Q127</accession>
<evidence type="ECO:0008006" key="3">
    <source>
        <dbReference type="Google" id="ProtNLM"/>
    </source>
</evidence>
<dbReference type="Pfam" id="PF06122">
    <property type="entry name" value="TraH"/>
    <property type="match status" value="1"/>
</dbReference>
<evidence type="ECO:0000256" key="1">
    <source>
        <dbReference type="SAM" id="SignalP"/>
    </source>
</evidence>
<feature type="signal peptide" evidence="1">
    <location>
        <begin position="1"/>
        <end position="19"/>
    </location>
</feature>
<sequence>MKRFLLSSMLFLVSGFAGEVDQFLESLGVTLSSGYSVEAQKRGYYFGGGAVYRAPSATFQPFQVVPPSINAGCGGIDLAFGSFAYFKPEYFIEFAQKVITNAPGFAFDIALDIMCPQCSSVMKKLTALANQINAMSLNSCQLLANLSNRIKSEVLNNKVAGGGSDSWLSAVDSTLSSWTDMMSEFSSYLANLGCTGPDCYLFAGYRSIADRFTDEVSSTYPYWDTTSLKFFVRALFGDVIKISDSPPYSYVCVAPVAEVDDVLKLAEESGSVELPGYNDSGNFESVSLQSIKDYVHSTLDSIVTKMINRQPLTASDFEFLARYDIPALGLLRLLSPSPSALLAVQSSLEEYLAYELTYQFIAGLYTEYAKLINKARNLKKYAPDMEKEFVSCVEDFLDTGKSRKFMEKLWNSTNRRKEALVRKLRFALDLYEMERVVYSRFSRHPLMASYVFGSVAK</sequence>
<dbReference type="AlphaFoldDB" id="A0A7C5Q127"/>
<organism evidence="2">
    <name type="scientific">Aquifex aeolicus</name>
    <dbReference type="NCBI Taxonomy" id="63363"/>
    <lineage>
        <taxon>Bacteria</taxon>
        <taxon>Pseudomonadati</taxon>
        <taxon>Aquificota</taxon>
        <taxon>Aquificia</taxon>
        <taxon>Aquificales</taxon>
        <taxon>Aquificaceae</taxon>
        <taxon>Aquifex</taxon>
    </lineage>
</organism>
<dbReference type="InterPro" id="IPR010927">
    <property type="entry name" value="T4SS_TraH"/>
</dbReference>
<evidence type="ECO:0000313" key="2">
    <source>
        <dbReference type="EMBL" id="HHJ63314.1"/>
    </source>
</evidence>
<gene>
    <name evidence="2" type="ORF">ENJ61_00240</name>
</gene>
<comment type="caution">
    <text evidence="2">The sequence shown here is derived from an EMBL/GenBank/DDBJ whole genome shotgun (WGS) entry which is preliminary data.</text>
</comment>
<reference evidence="2" key="1">
    <citation type="journal article" date="2020" name="mSystems">
        <title>Genome- and Community-Level Interaction Insights into Carbon Utilization and Element Cycling Functions of Hydrothermarchaeota in Hydrothermal Sediment.</title>
        <authorList>
            <person name="Zhou Z."/>
            <person name="Liu Y."/>
            <person name="Xu W."/>
            <person name="Pan J."/>
            <person name="Luo Z.H."/>
            <person name="Li M."/>
        </authorList>
    </citation>
    <scope>NUCLEOTIDE SEQUENCE [LARGE SCALE GENOMIC DNA]</scope>
    <source>
        <strain evidence="2">HyVt-501</strain>
    </source>
</reference>
<dbReference type="EMBL" id="DRNB01000008">
    <property type="protein sequence ID" value="HHJ63314.1"/>
    <property type="molecule type" value="Genomic_DNA"/>
</dbReference>
<proteinExistence type="predicted"/>
<keyword evidence="1" id="KW-0732">Signal</keyword>